<dbReference type="Proteomes" id="UP000034371">
    <property type="component" value="Unassembled WGS sequence"/>
</dbReference>
<sequence>MRDPSLTLYLPEQTILEFKRNRESKIADAIKTLSEQKIPDSFPQMCKDYPEYKTLKDSIAAFQDAKAKIMKKLQKDVNEKTLKADQIISELFKSATKIPQSPSIIKSAKDRFDLGNPPGKKGSYGDAINWTSLLEKVPDGEELHIVARDKDYISAIDGTSLSEFLYDEWVDKKRSKVFLYGSLSDFFKQHFPNIKLATELEKRIAINKLVNSGSFASTHKAIERLSSYTDFTDKEVEEITEAAIENDQINSIIQDEDVSRFINYVIRGREKSIHPEKLQKLKNLLHVELEYEDVKDILEENDLPF</sequence>
<accession>A0A0G0XBB1</accession>
<feature type="domain" description="DUF4935" evidence="1">
    <location>
        <begin position="6"/>
        <end position="152"/>
    </location>
</feature>
<dbReference type="AlphaFoldDB" id="A0A0G0XBB1"/>
<comment type="caution">
    <text evidence="2">The sequence shown here is derived from an EMBL/GenBank/DDBJ whole genome shotgun (WGS) entry which is preliminary data.</text>
</comment>
<dbReference type="InterPro" id="IPR032557">
    <property type="entry name" value="DUF4935"/>
</dbReference>
<organism evidence="2 3">
    <name type="scientific">Candidatus Roizmanbacteria bacterium GW2011_GWC2_41_7</name>
    <dbReference type="NCBI Taxonomy" id="1618487"/>
    <lineage>
        <taxon>Bacteria</taxon>
        <taxon>Candidatus Roizmaniibacteriota</taxon>
    </lineage>
</organism>
<evidence type="ECO:0000259" key="1">
    <source>
        <dbReference type="Pfam" id="PF16289"/>
    </source>
</evidence>
<gene>
    <name evidence="2" type="ORF">UU78_C0021G0010</name>
</gene>
<dbReference type="EMBL" id="LCBY01000021">
    <property type="protein sequence ID" value="KKS22190.1"/>
    <property type="molecule type" value="Genomic_DNA"/>
</dbReference>
<name>A0A0G0XBB1_9BACT</name>
<protein>
    <recommendedName>
        <fullName evidence="1">DUF4935 domain-containing protein</fullName>
    </recommendedName>
</protein>
<evidence type="ECO:0000313" key="3">
    <source>
        <dbReference type="Proteomes" id="UP000034371"/>
    </source>
</evidence>
<dbReference type="Pfam" id="PF16289">
    <property type="entry name" value="PIN_12"/>
    <property type="match status" value="1"/>
</dbReference>
<reference evidence="2 3" key="1">
    <citation type="journal article" date="2015" name="Nature">
        <title>rRNA introns, odd ribosomes, and small enigmatic genomes across a large radiation of phyla.</title>
        <authorList>
            <person name="Brown C.T."/>
            <person name="Hug L.A."/>
            <person name="Thomas B.C."/>
            <person name="Sharon I."/>
            <person name="Castelle C.J."/>
            <person name="Singh A."/>
            <person name="Wilkins M.J."/>
            <person name="Williams K.H."/>
            <person name="Banfield J.F."/>
        </authorList>
    </citation>
    <scope>NUCLEOTIDE SEQUENCE [LARGE SCALE GENOMIC DNA]</scope>
</reference>
<proteinExistence type="predicted"/>
<evidence type="ECO:0000313" key="2">
    <source>
        <dbReference type="EMBL" id="KKS22190.1"/>
    </source>
</evidence>